<feature type="region of interest" description="Disordered" evidence="1">
    <location>
        <begin position="73"/>
        <end position="100"/>
    </location>
</feature>
<protein>
    <submittedName>
        <fullName evidence="2">Uncharacterized protein</fullName>
    </submittedName>
</protein>
<dbReference type="EMBL" id="JAUCMV010000003">
    <property type="protein sequence ID" value="KAK0411524.1"/>
    <property type="molecule type" value="Genomic_DNA"/>
</dbReference>
<organism evidence="2 3">
    <name type="scientific">Steinernema hermaphroditum</name>
    <dbReference type="NCBI Taxonomy" id="289476"/>
    <lineage>
        <taxon>Eukaryota</taxon>
        <taxon>Metazoa</taxon>
        <taxon>Ecdysozoa</taxon>
        <taxon>Nematoda</taxon>
        <taxon>Chromadorea</taxon>
        <taxon>Rhabditida</taxon>
        <taxon>Tylenchina</taxon>
        <taxon>Panagrolaimomorpha</taxon>
        <taxon>Strongyloidoidea</taxon>
        <taxon>Steinernematidae</taxon>
        <taxon>Steinernema</taxon>
    </lineage>
</organism>
<evidence type="ECO:0000313" key="2">
    <source>
        <dbReference type="EMBL" id="KAK0411524.1"/>
    </source>
</evidence>
<gene>
    <name evidence="2" type="ORF">QR680_005692</name>
</gene>
<feature type="compositionally biased region" description="Basic and acidic residues" evidence="1">
    <location>
        <begin position="80"/>
        <end position="91"/>
    </location>
</feature>
<dbReference type="AlphaFoldDB" id="A0AA39HUC6"/>
<evidence type="ECO:0000256" key="1">
    <source>
        <dbReference type="SAM" id="MobiDB-lite"/>
    </source>
</evidence>
<keyword evidence="3" id="KW-1185">Reference proteome</keyword>
<reference evidence="2" key="1">
    <citation type="submission" date="2023-06" db="EMBL/GenBank/DDBJ databases">
        <title>Genomic analysis of the entomopathogenic nematode Steinernema hermaphroditum.</title>
        <authorList>
            <person name="Schwarz E.M."/>
            <person name="Heppert J.K."/>
            <person name="Baniya A."/>
            <person name="Schwartz H.T."/>
            <person name="Tan C.-H."/>
            <person name="Antoshechkin I."/>
            <person name="Sternberg P.W."/>
            <person name="Goodrich-Blair H."/>
            <person name="Dillman A.R."/>
        </authorList>
    </citation>
    <scope>NUCLEOTIDE SEQUENCE</scope>
    <source>
        <strain evidence="2">PS9179</strain>
        <tissue evidence="2">Whole animal</tissue>
    </source>
</reference>
<accession>A0AA39HUC6</accession>
<proteinExistence type="predicted"/>
<sequence length="112" mass="13147">MNWITHDKVQRLISPSNLRHRQREKMAKKHQQQLKELNSFESVEERTKYVAAQLFKDSDSKEGGTPVKRRFLTHNAKVGNPEEEKPIDSPKVENAPTSDELSRKIKWRIQVL</sequence>
<evidence type="ECO:0000313" key="3">
    <source>
        <dbReference type="Proteomes" id="UP001175271"/>
    </source>
</evidence>
<name>A0AA39HUC6_9BILA</name>
<comment type="caution">
    <text evidence="2">The sequence shown here is derived from an EMBL/GenBank/DDBJ whole genome shotgun (WGS) entry which is preliminary data.</text>
</comment>
<dbReference type="Proteomes" id="UP001175271">
    <property type="component" value="Unassembled WGS sequence"/>
</dbReference>